<evidence type="ECO:0000256" key="5">
    <source>
        <dbReference type="ARBA" id="ARBA00022741"/>
    </source>
</evidence>
<dbReference type="AlphaFoldDB" id="A0A139XB01"/>
<keyword evidence="7" id="KW-0255">Endonuclease</keyword>
<evidence type="ECO:0000256" key="7">
    <source>
        <dbReference type="ARBA" id="ARBA00022759"/>
    </source>
</evidence>
<dbReference type="GO" id="GO:0003677">
    <property type="term" value="F:DNA binding"/>
    <property type="evidence" value="ECO:0007669"/>
    <property type="project" value="UniProtKB-KW"/>
</dbReference>
<dbReference type="InterPro" id="IPR051268">
    <property type="entry name" value="Type-I_R_enzyme_R_subunit"/>
</dbReference>
<evidence type="ECO:0000256" key="2">
    <source>
        <dbReference type="ARBA" id="ARBA00008598"/>
    </source>
</evidence>
<dbReference type="GO" id="GO:0009035">
    <property type="term" value="F:type I site-specific deoxyribonuclease activity"/>
    <property type="evidence" value="ECO:0007669"/>
    <property type="project" value="UniProtKB-EC"/>
</dbReference>
<dbReference type="CDD" id="cd22332">
    <property type="entry name" value="HsdR_N"/>
    <property type="match status" value="1"/>
</dbReference>
<evidence type="ECO:0000256" key="3">
    <source>
        <dbReference type="ARBA" id="ARBA00012654"/>
    </source>
</evidence>
<keyword evidence="4" id="KW-0540">Nuclease</keyword>
<organism evidence="12 13">
    <name type="scientific">Scytonema hofmannii PCC 7110</name>
    <dbReference type="NCBI Taxonomy" id="128403"/>
    <lineage>
        <taxon>Bacteria</taxon>
        <taxon>Bacillati</taxon>
        <taxon>Cyanobacteriota</taxon>
        <taxon>Cyanophyceae</taxon>
        <taxon>Nostocales</taxon>
        <taxon>Scytonemataceae</taxon>
        <taxon>Scytonema</taxon>
    </lineage>
</organism>
<evidence type="ECO:0000256" key="1">
    <source>
        <dbReference type="ARBA" id="ARBA00000851"/>
    </source>
</evidence>
<proteinExistence type="inferred from homology"/>
<accession>A0A139XB01</accession>
<dbReference type="OrthoDB" id="9758243at2"/>
<feature type="domain" description="Restriction endonuclease type I HsdR N-terminal" evidence="11">
    <location>
        <begin position="38"/>
        <end position="230"/>
    </location>
</feature>
<comment type="caution">
    <text evidence="12">The sequence shown here is derived from an EMBL/GenBank/DDBJ whole genome shotgun (WGS) entry which is preliminary data.</text>
</comment>
<evidence type="ECO:0000313" key="13">
    <source>
        <dbReference type="Proteomes" id="UP000076925"/>
    </source>
</evidence>
<dbReference type="Gene3D" id="3.90.1570.50">
    <property type="match status" value="1"/>
</dbReference>
<dbReference type="RefSeq" id="WP_017746237.1">
    <property type="nucleotide sequence ID" value="NZ_KQ976354.1"/>
</dbReference>
<evidence type="ECO:0000256" key="6">
    <source>
        <dbReference type="ARBA" id="ARBA00022747"/>
    </source>
</evidence>
<dbReference type="GO" id="GO:0005524">
    <property type="term" value="F:ATP binding"/>
    <property type="evidence" value="ECO:0007669"/>
    <property type="project" value="UniProtKB-KW"/>
</dbReference>
<evidence type="ECO:0000259" key="11">
    <source>
        <dbReference type="Pfam" id="PF04313"/>
    </source>
</evidence>
<keyword evidence="8" id="KW-0378">Hydrolase</keyword>
<dbReference type="Pfam" id="PF04313">
    <property type="entry name" value="HSDR_N"/>
    <property type="match status" value="1"/>
</dbReference>
<protein>
    <recommendedName>
        <fullName evidence="3">type I site-specific deoxyribonuclease</fullName>
        <ecNumber evidence="3">3.1.21.3</ecNumber>
    </recommendedName>
</protein>
<reference evidence="12 13" key="1">
    <citation type="journal article" date="2013" name="Genome Biol. Evol.">
        <title>Genomes of Stigonematalean cyanobacteria (subsection V) and the evolution of oxygenic photosynthesis from prokaryotes to plastids.</title>
        <authorList>
            <person name="Dagan T."/>
            <person name="Roettger M."/>
            <person name="Stucken K."/>
            <person name="Landan G."/>
            <person name="Koch R."/>
            <person name="Major P."/>
            <person name="Gould S.B."/>
            <person name="Goremykin V.V."/>
            <person name="Rippka R."/>
            <person name="Tandeau de Marsac N."/>
            <person name="Gugger M."/>
            <person name="Lockhart P.J."/>
            <person name="Allen J.F."/>
            <person name="Brune I."/>
            <person name="Maus I."/>
            <person name="Puhler A."/>
            <person name="Martin W.F."/>
        </authorList>
    </citation>
    <scope>NUCLEOTIDE SEQUENCE [LARGE SCALE GENOMIC DNA]</scope>
    <source>
        <strain evidence="12 13">PCC 7110</strain>
    </source>
</reference>
<dbReference type="Proteomes" id="UP000076925">
    <property type="component" value="Unassembled WGS sequence"/>
</dbReference>
<evidence type="ECO:0000313" key="12">
    <source>
        <dbReference type="EMBL" id="KYC41836.1"/>
    </source>
</evidence>
<sequence length="302" mass="35096">MNLKLLQVATVKAKHFSGRLRRRFDKKSHVALQDWLTWFEVIGYTIQPDLEISVGGYRAEQSNHFKTVLRDRLYKALKQINPTVSADAIKEAMSQIICIQSGDLFESNQIFHQYLTGGIDVAYQNNNRTVSEKVWLIDPFNLLNNDWLVTYSVNLIERGLTRCWDVIVFINGLPLAVIVCTDISSRNTTFKQVYQELQSYKQQNHRLFVYNEILAIACGERARVGTLTSHWEEFQPWRTIDGESFPHQGETELEILIQGIFDKRRFTELLKHFILFKRNGAVIDKQLLRYPFCTVPHLKVSG</sequence>
<keyword evidence="5" id="KW-0547">Nucleotide-binding</keyword>
<evidence type="ECO:0000256" key="8">
    <source>
        <dbReference type="ARBA" id="ARBA00022801"/>
    </source>
</evidence>
<comment type="catalytic activity">
    <reaction evidence="1">
        <text>Endonucleolytic cleavage of DNA to give random double-stranded fragments with terminal 5'-phosphates, ATP is simultaneously hydrolyzed.</text>
        <dbReference type="EC" id="3.1.21.3"/>
    </reaction>
</comment>
<keyword evidence="13" id="KW-1185">Reference proteome</keyword>
<gene>
    <name evidence="12" type="ORF">WA1_17590</name>
</gene>
<dbReference type="PANTHER" id="PTHR30195:SF15">
    <property type="entry name" value="TYPE I RESTRICTION ENZYME HINDI ENDONUCLEASE SUBUNIT"/>
    <property type="match status" value="1"/>
</dbReference>
<dbReference type="EC" id="3.1.21.3" evidence="3"/>
<dbReference type="GO" id="GO:0009307">
    <property type="term" value="P:DNA restriction-modification system"/>
    <property type="evidence" value="ECO:0007669"/>
    <property type="project" value="UniProtKB-KW"/>
</dbReference>
<dbReference type="InterPro" id="IPR007409">
    <property type="entry name" value="Restrct_endonuc_type1_HsdR_N"/>
</dbReference>
<evidence type="ECO:0000256" key="9">
    <source>
        <dbReference type="ARBA" id="ARBA00022840"/>
    </source>
</evidence>
<dbReference type="PANTHER" id="PTHR30195">
    <property type="entry name" value="TYPE I SITE-SPECIFIC DEOXYRIBONUCLEASE PROTEIN SUBUNIT M AND R"/>
    <property type="match status" value="1"/>
</dbReference>
<dbReference type="EMBL" id="ANNX02000020">
    <property type="protein sequence ID" value="KYC41836.1"/>
    <property type="molecule type" value="Genomic_DNA"/>
</dbReference>
<evidence type="ECO:0000256" key="10">
    <source>
        <dbReference type="ARBA" id="ARBA00023125"/>
    </source>
</evidence>
<evidence type="ECO:0000256" key="4">
    <source>
        <dbReference type="ARBA" id="ARBA00022722"/>
    </source>
</evidence>
<comment type="similarity">
    <text evidence="2">Belongs to the HsdR family.</text>
</comment>
<keyword evidence="10" id="KW-0238">DNA-binding</keyword>
<dbReference type="STRING" id="128403.WA1_17590"/>
<keyword evidence="6" id="KW-0680">Restriction system</keyword>
<name>A0A139XB01_9CYAN</name>
<keyword evidence="9" id="KW-0067">ATP-binding</keyword>